<dbReference type="EMBL" id="LT598488">
    <property type="protein sequence ID" value="SCW01876.1"/>
    <property type="molecule type" value="Genomic_DNA"/>
</dbReference>
<gene>
    <name evidence="1" type="ORF">LAFE_0E09230G</name>
</gene>
<organism evidence="1 2">
    <name type="scientific">Lachancea fermentati</name>
    <name type="common">Zygosaccharomyces fermentati</name>
    <dbReference type="NCBI Taxonomy" id="4955"/>
    <lineage>
        <taxon>Eukaryota</taxon>
        <taxon>Fungi</taxon>
        <taxon>Dikarya</taxon>
        <taxon>Ascomycota</taxon>
        <taxon>Saccharomycotina</taxon>
        <taxon>Saccharomycetes</taxon>
        <taxon>Saccharomycetales</taxon>
        <taxon>Saccharomycetaceae</taxon>
        <taxon>Lachancea</taxon>
    </lineage>
</organism>
<dbReference type="Proteomes" id="UP000190831">
    <property type="component" value="Chromosome E"/>
</dbReference>
<dbReference type="AlphaFoldDB" id="A0A1G4MDC1"/>
<proteinExistence type="predicted"/>
<keyword evidence="2" id="KW-1185">Reference proteome</keyword>
<dbReference type="OMA" id="RVAIFPQ"/>
<evidence type="ECO:0000313" key="2">
    <source>
        <dbReference type="Proteomes" id="UP000190831"/>
    </source>
</evidence>
<sequence length="225" mass="25698">MQAFRLARPKAFKVTIPKYTLTKYCYSTRSRNINDSPSFKKIALVGVIGTVIFVQAVKSLDKSKPKNTYSEEEFENVMMGLRRRVALFPAGQLKLTFIAPGVSMKKVAIEKDAKLISPREVVEYYRSLPNDKYQALLEDIRSSHDPETYFYDLPKGLLVMLIGRYMKENCKTGDAVYIVDFPKDIQDAIKFENEVCVVDKLYVGKTGENTDLAKYYQTVNKVESV</sequence>
<evidence type="ECO:0000313" key="1">
    <source>
        <dbReference type="EMBL" id="SCW01876.1"/>
    </source>
</evidence>
<protein>
    <submittedName>
        <fullName evidence="1">LAFE_0E09230g1_1</fullName>
    </submittedName>
</protein>
<name>A0A1G4MDC1_LACFM</name>
<reference evidence="2" key="1">
    <citation type="submission" date="2016-03" db="EMBL/GenBank/DDBJ databases">
        <authorList>
            <person name="Devillers H."/>
        </authorList>
    </citation>
    <scope>NUCLEOTIDE SEQUENCE [LARGE SCALE GENOMIC DNA]</scope>
</reference>
<accession>A0A1G4MDC1</accession>
<dbReference type="OrthoDB" id="4081130at2759"/>